<keyword evidence="3 6" id="KW-0812">Transmembrane</keyword>
<dbReference type="Pfam" id="PF01810">
    <property type="entry name" value="LysE"/>
    <property type="match status" value="1"/>
</dbReference>
<evidence type="ECO:0000256" key="3">
    <source>
        <dbReference type="ARBA" id="ARBA00022692"/>
    </source>
</evidence>
<feature type="transmembrane region" description="Helical" evidence="6">
    <location>
        <begin position="39"/>
        <end position="63"/>
    </location>
</feature>
<dbReference type="EMBL" id="AP027151">
    <property type="protein sequence ID" value="BDV44620.1"/>
    <property type="molecule type" value="Genomic_DNA"/>
</dbReference>
<dbReference type="InterPro" id="IPR001123">
    <property type="entry name" value="LeuE-type"/>
</dbReference>
<organism evidence="7 8">
    <name type="scientific">Geotalea uraniireducens</name>
    <dbReference type="NCBI Taxonomy" id="351604"/>
    <lineage>
        <taxon>Bacteria</taxon>
        <taxon>Pseudomonadati</taxon>
        <taxon>Thermodesulfobacteriota</taxon>
        <taxon>Desulfuromonadia</taxon>
        <taxon>Geobacterales</taxon>
        <taxon>Geobacteraceae</taxon>
        <taxon>Geotalea</taxon>
    </lineage>
</organism>
<keyword evidence="5 6" id="KW-0472">Membrane</keyword>
<keyword evidence="8" id="KW-1185">Reference proteome</keyword>
<dbReference type="Proteomes" id="UP001317705">
    <property type="component" value="Chromosome"/>
</dbReference>
<comment type="subcellular location">
    <subcellularLocation>
        <location evidence="1">Cell membrane</location>
        <topology evidence="1">Multi-pass membrane protein</topology>
    </subcellularLocation>
</comment>
<protein>
    <recommendedName>
        <fullName evidence="9">Lysine transporter LysE</fullName>
    </recommendedName>
</protein>
<proteinExistence type="predicted"/>
<keyword evidence="2" id="KW-1003">Cell membrane</keyword>
<evidence type="ECO:0000256" key="4">
    <source>
        <dbReference type="ARBA" id="ARBA00022989"/>
    </source>
</evidence>
<reference evidence="7 8" key="1">
    <citation type="submission" date="2022-12" db="EMBL/GenBank/DDBJ databases">
        <title>Polyphasic characterization of Geotalea uranireducens NIT-SL11 newly isolated from a complex of sewage sludge and microbially reduced graphene oxide.</title>
        <authorList>
            <person name="Xie L."/>
            <person name="Yoshida N."/>
            <person name="Meng L."/>
        </authorList>
    </citation>
    <scope>NUCLEOTIDE SEQUENCE [LARGE SCALE GENOMIC DNA]</scope>
    <source>
        <strain evidence="7 8">NIT-SL11</strain>
    </source>
</reference>
<dbReference type="PANTHER" id="PTHR30086:SF20">
    <property type="entry name" value="ARGININE EXPORTER PROTEIN ARGO-RELATED"/>
    <property type="match status" value="1"/>
</dbReference>
<evidence type="ECO:0000313" key="7">
    <source>
        <dbReference type="EMBL" id="BDV44620.1"/>
    </source>
</evidence>
<name>A0ABM8EQ90_9BACT</name>
<keyword evidence="4 6" id="KW-1133">Transmembrane helix</keyword>
<gene>
    <name evidence="7" type="ORF">GURASL_35430</name>
</gene>
<evidence type="ECO:0008006" key="9">
    <source>
        <dbReference type="Google" id="ProtNLM"/>
    </source>
</evidence>
<feature type="transmembrane region" description="Helical" evidence="6">
    <location>
        <begin position="69"/>
        <end position="89"/>
    </location>
</feature>
<dbReference type="PANTHER" id="PTHR30086">
    <property type="entry name" value="ARGININE EXPORTER PROTEIN ARGO"/>
    <property type="match status" value="1"/>
</dbReference>
<accession>A0ABM8EQ90</accession>
<evidence type="ECO:0000256" key="5">
    <source>
        <dbReference type="ARBA" id="ARBA00023136"/>
    </source>
</evidence>
<evidence type="ECO:0000256" key="1">
    <source>
        <dbReference type="ARBA" id="ARBA00004651"/>
    </source>
</evidence>
<sequence>MSEVIWLGVLLGIGAALSVGPIFVTIVQEAACRGFSSSFRVILGSACADLVLLLPALAFTWVIQAVAGARFWVALIGSGYFLYLGYAAARDARRLWQTAARPAGNVGWSFWKGVIGNLANPLSWTFWLATGAPTMQRSYLAGGWPGLVLFTVVWFVVASGVEALVAYLVARSGRAVGHRGLALFTGGAAATFLILAATLAVTTLPA</sequence>
<feature type="transmembrane region" description="Helical" evidence="6">
    <location>
        <begin position="110"/>
        <end position="127"/>
    </location>
</feature>
<evidence type="ECO:0000256" key="2">
    <source>
        <dbReference type="ARBA" id="ARBA00022475"/>
    </source>
</evidence>
<evidence type="ECO:0000313" key="8">
    <source>
        <dbReference type="Proteomes" id="UP001317705"/>
    </source>
</evidence>
<evidence type="ECO:0000256" key="6">
    <source>
        <dbReference type="SAM" id="Phobius"/>
    </source>
</evidence>
<dbReference type="RefSeq" id="WP_282000714.1">
    <property type="nucleotide sequence ID" value="NZ_AP027151.1"/>
</dbReference>
<feature type="transmembrane region" description="Helical" evidence="6">
    <location>
        <begin position="147"/>
        <end position="169"/>
    </location>
</feature>
<feature type="transmembrane region" description="Helical" evidence="6">
    <location>
        <begin position="181"/>
        <end position="204"/>
    </location>
</feature>
<feature type="transmembrane region" description="Helical" evidence="6">
    <location>
        <begin position="6"/>
        <end position="27"/>
    </location>
</feature>